<dbReference type="Proteomes" id="UP000037564">
    <property type="component" value="Unassembled WGS sequence"/>
</dbReference>
<name>A0A0B0VT98_ECOLX</name>
<evidence type="ECO:0000256" key="1">
    <source>
        <dbReference type="SAM" id="MobiDB-lite"/>
    </source>
</evidence>
<sequence>MNALSGLQVITRRPDKRSASGVTKKCRKSLKTAPDIKTVFKGSFASHYVDKSSQVNPGTHITVRGSIHGEISIKKMLKGSRCRTAL</sequence>
<comment type="caution">
    <text evidence="2">The sequence shown here is derived from an EMBL/GenBank/DDBJ whole genome shotgun (WGS) entry which is preliminary data.</text>
</comment>
<evidence type="ECO:0000313" key="2">
    <source>
        <dbReference type="EMBL" id="KNF69689.1"/>
    </source>
</evidence>
<proteinExistence type="predicted"/>
<organism evidence="2 3">
    <name type="scientific">Escherichia coli</name>
    <dbReference type="NCBI Taxonomy" id="562"/>
    <lineage>
        <taxon>Bacteria</taxon>
        <taxon>Pseudomonadati</taxon>
        <taxon>Pseudomonadota</taxon>
        <taxon>Gammaproteobacteria</taxon>
        <taxon>Enterobacterales</taxon>
        <taxon>Enterobacteriaceae</taxon>
        <taxon>Escherichia</taxon>
    </lineage>
</organism>
<protein>
    <submittedName>
        <fullName evidence="2">Uncharacterized protein</fullName>
    </submittedName>
</protein>
<gene>
    <name evidence="2" type="ORF">WR15_11210</name>
</gene>
<dbReference type="PATRIC" id="fig|562.7396.peg.2129"/>
<dbReference type="EMBL" id="LGZN01000025">
    <property type="protein sequence ID" value="KNF69689.1"/>
    <property type="molecule type" value="Genomic_DNA"/>
</dbReference>
<feature type="region of interest" description="Disordered" evidence="1">
    <location>
        <begin position="1"/>
        <end position="26"/>
    </location>
</feature>
<accession>A0A0B0VT98</accession>
<evidence type="ECO:0000313" key="3">
    <source>
        <dbReference type="Proteomes" id="UP000037564"/>
    </source>
</evidence>
<dbReference type="AlphaFoldDB" id="A0A0B0VT98"/>
<reference evidence="2 3" key="1">
    <citation type="submission" date="2015-07" db="EMBL/GenBank/DDBJ databases">
        <title>Genome sequences of 64 non-O157:H7 Shiga toxin-producing Escherichia coli strains.</title>
        <authorList>
            <person name="Gonzalez-Escalona N."/>
            <person name="Toro M."/>
            <person name="Timme R."/>
            <person name="Payne J."/>
        </authorList>
    </citation>
    <scope>NUCLEOTIDE SEQUENCE [LARGE SCALE GENOMIC DNA]</scope>
    <source>
        <strain evidence="2 3">CFSAN026843</strain>
    </source>
</reference>